<evidence type="ECO:0000256" key="11">
    <source>
        <dbReference type="SAM" id="Phobius"/>
    </source>
</evidence>
<dbReference type="AlphaFoldDB" id="G8BUD7"/>
<name>G8BUD7_TETPH</name>
<evidence type="ECO:0000256" key="9">
    <source>
        <dbReference type="ARBA" id="ARBA00023316"/>
    </source>
</evidence>
<organism evidence="13 14">
    <name type="scientific">Tetrapisispora phaffii (strain ATCC 24235 / CBS 4417 / NBRC 1672 / NRRL Y-8282 / UCD 70-5)</name>
    <name type="common">Yeast</name>
    <name type="synonym">Fabospora phaffii</name>
    <dbReference type="NCBI Taxonomy" id="1071381"/>
    <lineage>
        <taxon>Eukaryota</taxon>
        <taxon>Fungi</taxon>
        <taxon>Dikarya</taxon>
        <taxon>Ascomycota</taxon>
        <taxon>Saccharomycotina</taxon>
        <taxon>Saccharomycetes</taxon>
        <taxon>Saccharomycetales</taxon>
        <taxon>Saccharomycetaceae</taxon>
        <taxon>Tetrapisispora</taxon>
    </lineage>
</organism>
<feature type="compositionally biased region" description="Low complexity" evidence="10">
    <location>
        <begin position="64"/>
        <end position="78"/>
    </location>
</feature>
<evidence type="ECO:0000256" key="5">
    <source>
        <dbReference type="ARBA" id="ARBA00022679"/>
    </source>
</evidence>
<dbReference type="GeneID" id="11535470"/>
<evidence type="ECO:0000256" key="7">
    <source>
        <dbReference type="ARBA" id="ARBA00022989"/>
    </source>
</evidence>
<dbReference type="OMA" id="NTIMSWF"/>
<dbReference type="InterPro" id="IPR029044">
    <property type="entry name" value="Nucleotide-diphossugar_trans"/>
</dbReference>
<feature type="transmembrane region" description="Helical" evidence="11">
    <location>
        <begin position="981"/>
        <end position="1001"/>
    </location>
</feature>
<evidence type="ECO:0000256" key="6">
    <source>
        <dbReference type="ARBA" id="ARBA00022692"/>
    </source>
</evidence>
<dbReference type="GO" id="GO:0071555">
    <property type="term" value="P:cell wall organization"/>
    <property type="evidence" value="ECO:0007669"/>
    <property type="project" value="UniProtKB-KW"/>
</dbReference>
<dbReference type="EC" id="2.4.1.16" evidence="2"/>
<dbReference type="GO" id="GO:0030428">
    <property type="term" value="C:cell septum"/>
    <property type="evidence" value="ECO:0007669"/>
    <property type="project" value="TreeGrafter"/>
</dbReference>
<proteinExistence type="predicted"/>
<keyword evidence="9" id="KW-0961">Cell wall biogenesis/degradation</keyword>
<reference evidence="13 14" key="1">
    <citation type="journal article" date="2011" name="Proc. Natl. Acad. Sci. U.S.A.">
        <title>Evolutionary erosion of yeast sex chromosomes by mating-type switching accidents.</title>
        <authorList>
            <person name="Gordon J.L."/>
            <person name="Armisen D."/>
            <person name="Proux-Wera E."/>
            <person name="Oheigeartaigh S.S."/>
            <person name="Byrne K.P."/>
            <person name="Wolfe K.H."/>
        </authorList>
    </citation>
    <scope>NUCLEOTIDE SEQUENCE [LARGE SCALE GENOMIC DNA]</scope>
    <source>
        <strain evidence="14">ATCC 24235 / CBS 4417 / NBRC 1672 / NRRL Y-8282 / UCD 70-5</strain>
    </source>
</reference>
<feature type="transmembrane region" description="Helical" evidence="11">
    <location>
        <begin position="1134"/>
        <end position="1159"/>
    </location>
</feature>
<dbReference type="InterPro" id="IPR013616">
    <property type="entry name" value="Chitin_synth_N"/>
</dbReference>
<keyword evidence="8 11" id="KW-0472">Membrane</keyword>
<dbReference type="GO" id="GO:0004100">
    <property type="term" value="F:chitin synthase activity"/>
    <property type="evidence" value="ECO:0007669"/>
    <property type="project" value="UniProtKB-EC"/>
</dbReference>
<evidence type="ECO:0000256" key="8">
    <source>
        <dbReference type="ARBA" id="ARBA00023136"/>
    </source>
</evidence>
<evidence type="ECO:0000256" key="4">
    <source>
        <dbReference type="ARBA" id="ARBA00022676"/>
    </source>
</evidence>
<dbReference type="GO" id="GO:0006031">
    <property type="term" value="P:chitin biosynthetic process"/>
    <property type="evidence" value="ECO:0007669"/>
    <property type="project" value="TreeGrafter"/>
</dbReference>
<evidence type="ECO:0000259" key="12">
    <source>
        <dbReference type="Pfam" id="PF08407"/>
    </source>
</evidence>
<comment type="subcellular location">
    <subcellularLocation>
        <location evidence="1">Cell membrane</location>
        <topology evidence="1">Multi-pass membrane protein</topology>
    </subcellularLocation>
</comment>
<feature type="transmembrane region" description="Helical" evidence="11">
    <location>
        <begin position="953"/>
        <end position="975"/>
    </location>
</feature>
<dbReference type="RefSeq" id="XP_003686157.1">
    <property type="nucleotide sequence ID" value="XM_003686109.1"/>
</dbReference>
<evidence type="ECO:0000256" key="3">
    <source>
        <dbReference type="ARBA" id="ARBA00022475"/>
    </source>
</evidence>
<keyword evidence="3" id="KW-1003">Cell membrane</keyword>
<dbReference type="Proteomes" id="UP000005666">
    <property type="component" value="Chromosome 6"/>
</dbReference>
<feature type="transmembrane region" description="Helical" evidence="11">
    <location>
        <begin position="1079"/>
        <end position="1102"/>
    </location>
</feature>
<evidence type="ECO:0000256" key="1">
    <source>
        <dbReference type="ARBA" id="ARBA00004651"/>
    </source>
</evidence>
<dbReference type="SUPFAM" id="SSF53448">
    <property type="entry name" value="Nucleotide-diphospho-sugar transferases"/>
    <property type="match status" value="1"/>
</dbReference>
<dbReference type="Pfam" id="PF01644">
    <property type="entry name" value="Chitin_synth_1"/>
    <property type="match status" value="1"/>
</dbReference>
<keyword evidence="4" id="KW-0328">Glycosyltransferase</keyword>
<keyword evidence="14" id="KW-1185">Reference proteome</keyword>
<dbReference type="STRING" id="1071381.G8BUD7"/>
<feature type="region of interest" description="Disordered" evidence="10">
    <location>
        <begin position="57"/>
        <end position="88"/>
    </location>
</feature>
<evidence type="ECO:0000256" key="2">
    <source>
        <dbReference type="ARBA" id="ARBA00012543"/>
    </source>
</evidence>
<dbReference type="PANTHER" id="PTHR22914:SF9">
    <property type="entry name" value="CHITIN SYNTHASE 1"/>
    <property type="match status" value="1"/>
</dbReference>
<dbReference type="KEGG" id="tpf:TPHA_0F02420"/>
<feature type="transmembrane region" description="Helical" evidence="11">
    <location>
        <begin position="834"/>
        <end position="858"/>
    </location>
</feature>
<keyword evidence="5" id="KW-0808">Transferase</keyword>
<keyword evidence="6 11" id="KW-0812">Transmembrane</keyword>
<evidence type="ECO:0000313" key="13">
    <source>
        <dbReference type="EMBL" id="CCE63723.1"/>
    </source>
</evidence>
<dbReference type="GO" id="GO:0005886">
    <property type="term" value="C:plasma membrane"/>
    <property type="evidence" value="ECO:0007669"/>
    <property type="project" value="UniProtKB-SubCell"/>
</dbReference>
<protein>
    <recommendedName>
        <fullName evidence="2">chitin synthase</fullName>
        <ecNumber evidence="2">2.4.1.16</ecNumber>
    </recommendedName>
</protein>
<evidence type="ECO:0000313" key="14">
    <source>
        <dbReference type="Proteomes" id="UP000005666"/>
    </source>
</evidence>
<dbReference type="OrthoDB" id="26569at2759"/>
<feature type="transmembrane region" description="Helical" evidence="11">
    <location>
        <begin position="870"/>
        <end position="891"/>
    </location>
</feature>
<keyword evidence="7 11" id="KW-1133">Transmembrane helix</keyword>
<feature type="region of interest" description="Disordered" evidence="10">
    <location>
        <begin position="1"/>
        <end position="43"/>
    </location>
</feature>
<gene>
    <name evidence="13" type="primary">TPHA0F02420</name>
    <name evidence="13" type="ordered locus">TPHA_0F02420</name>
</gene>
<dbReference type="HOGENOM" id="CLU_004760_3_1_1"/>
<dbReference type="PANTHER" id="PTHR22914">
    <property type="entry name" value="CHITIN SYNTHASE"/>
    <property type="match status" value="1"/>
</dbReference>
<dbReference type="InterPro" id="IPR004835">
    <property type="entry name" value="Chitin_synth"/>
</dbReference>
<feature type="compositionally biased region" description="Low complexity" evidence="10">
    <location>
        <begin position="1"/>
        <end position="11"/>
    </location>
</feature>
<dbReference type="Pfam" id="PF08407">
    <property type="entry name" value="Chitin_synth_1N"/>
    <property type="match status" value="1"/>
</dbReference>
<feature type="transmembrane region" description="Helical" evidence="11">
    <location>
        <begin position="903"/>
        <end position="927"/>
    </location>
</feature>
<feature type="compositionally biased region" description="Low complexity" evidence="10">
    <location>
        <begin position="22"/>
        <end position="36"/>
    </location>
</feature>
<accession>G8BUD7</accession>
<sequence length="1171" mass="133806">MSNNNDFNGNNYGEYEDHDMSYNDNQQNLYNQNSNDARNYNNGETRNFTRIISNRPAPPEVFLTNNNNNNNNNNTSNNGSPGVGRTDTQAYNSFINVRPIVHNTDPINQPHNVFVDNTEASNSSNNVSIATGTPLHTNNNYALPNRIPSINIIKNSEVIPQSPQTYQNIEMDNFNDELYYHQYNNTNSGDNTHHLNNTAPTFLRRNSSQDNVSIIDDYAQQNETRPIFNYDQQYDYPQSNINQYPYDANNNMNGNNGPTKVVFDDDPEQFYIDHNGSDYQICTYLGNDGEMVNPYSSNVSFTNSEQNESYLSPYKSQNINDGDVADIPNRYSHVNLGEYSSAEDMDDENVLKKESAYLHVNRLESNSSNSNFGDDHINPLSMNFEDATSRDNLVNNDPASTNKLVRRNTTVIKKFKLLMGNFIFDSPISKSLLGKYSIAVGGDSKLSNEFKFMRYQAITCEPNKLFENNFTTRQLQYEVPRQTELMIVITMYNENHILLGRTLKGVMDNIRHMVKKKHSSTWGQDAWKKIVVCVVSDGRAKIDQKSMALMSTLGCYQDGFAKDEVNGKKVKMHLYEHSTMMNIKSVTEDDLEIVCDQSTVPIQLLFCLKEQNQKKINSHRWAFEGFAKLISPNIVTLLDAGTMPGHDSIYELWTEFKNTQVGGACGEIKAEIGHLGKNLINPLVASQNFEYKMSNILDKTTESNFGFISVLPGAFSAYRLTALEGEPLIKYFYGETMESEVDKLNFFSSNMYLAEDRILCFEIVTKKECNWILKYSRSSYASTDVPTRVPEFILQRRRWLNGSFFSSVYSLCHFHRIWTSGHSVIRKVMLSIEFMYLLFNTIMSWFSLSSFFLVFRILTLSIAVTYHSAFNILSVIFFWLYGICVLSTFILSLGNKPQSTEVFYVITCIFFAVLMIYMLFCSIFLSVKAFENILDESIITFKGLISTRTFRDVLISLLSTYVLYFISSIIYLQPWHMFTSFLQYLLLSPSYINVLNIYAFCNVHDLSWGTKGAVSKQLGKITTHEDGTFKMEILVSSQEIQSNYNRYLGILKAPEDPEEAKQEVPFSEKKTGYYANIRSMVIIFWVLTNFGVIAAVLLTGGIDDYLTLHKNVGSTSSNDSPIIESAILPVNATYYLTVILWLVALTAFIRFIGCSWYMIMRVINKSFHTHN</sequence>
<evidence type="ECO:0000256" key="10">
    <source>
        <dbReference type="SAM" id="MobiDB-lite"/>
    </source>
</evidence>
<feature type="domain" description="Chitin synthase N-terminal" evidence="12">
    <location>
        <begin position="411"/>
        <end position="484"/>
    </location>
</feature>
<dbReference type="EMBL" id="HE612861">
    <property type="protein sequence ID" value="CCE63723.1"/>
    <property type="molecule type" value="Genomic_DNA"/>
</dbReference>
<dbReference type="eggNOG" id="KOG2571">
    <property type="taxonomic scope" value="Eukaryota"/>
</dbReference>